<dbReference type="Pfam" id="PF01420">
    <property type="entry name" value="Methylase_S"/>
    <property type="match status" value="1"/>
</dbReference>
<organism evidence="7 8">
    <name type="scientific">Micromonospora viridifaciens</name>
    <dbReference type="NCBI Taxonomy" id="1881"/>
    <lineage>
        <taxon>Bacteria</taxon>
        <taxon>Bacillati</taxon>
        <taxon>Actinomycetota</taxon>
        <taxon>Actinomycetes</taxon>
        <taxon>Micromonosporales</taxon>
        <taxon>Micromonosporaceae</taxon>
        <taxon>Micromonospora</taxon>
    </lineage>
</organism>
<protein>
    <submittedName>
        <fullName evidence="7">Type I restriction enzyme M protein</fullName>
    </submittedName>
</protein>
<dbReference type="InterPro" id="IPR000055">
    <property type="entry name" value="Restrct_endonuc_typeI_TRD"/>
</dbReference>
<name>A0A1C4ZTE5_MICVI</name>
<proteinExistence type="inferred from homology"/>
<dbReference type="SUPFAM" id="SSF53335">
    <property type="entry name" value="S-adenosyl-L-methionine-dependent methyltransferases"/>
    <property type="match status" value="1"/>
</dbReference>
<dbReference type="InterPro" id="IPR052916">
    <property type="entry name" value="Type-I_RE_MTase_Subunit"/>
</dbReference>
<keyword evidence="3" id="KW-0238">DNA-binding</keyword>
<keyword evidence="4" id="KW-0175">Coiled coil</keyword>
<dbReference type="Pfam" id="PF02384">
    <property type="entry name" value="N6_Mtase"/>
    <property type="match status" value="1"/>
</dbReference>
<evidence type="ECO:0000256" key="3">
    <source>
        <dbReference type="ARBA" id="ARBA00023125"/>
    </source>
</evidence>
<dbReference type="AlphaFoldDB" id="A0A1C4ZTE5"/>
<dbReference type="Gene3D" id="3.40.50.150">
    <property type="entry name" value="Vaccinia Virus protein VP39"/>
    <property type="match status" value="1"/>
</dbReference>
<evidence type="ECO:0000256" key="4">
    <source>
        <dbReference type="SAM" id="Coils"/>
    </source>
</evidence>
<evidence type="ECO:0000313" key="7">
    <source>
        <dbReference type="EMBL" id="SCF36136.1"/>
    </source>
</evidence>
<comment type="similarity">
    <text evidence="1">Belongs to the type-I restriction system S methylase family.</text>
</comment>
<dbReference type="OrthoDB" id="9784823at2"/>
<evidence type="ECO:0000256" key="1">
    <source>
        <dbReference type="ARBA" id="ARBA00010923"/>
    </source>
</evidence>
<evidence type="ECO:0000259" key="5">
    <source>
        <dbReference type="Pfam" id="PF01420"/>
    </source>
</evidence>
<dbReference type="Proteomes" id="UP000198242">
    <property type="component" value="Chromosome I"/>
</dbReference>
<dbReference type="GO" id="GO:0008170">
    <property type="term" value="F:N-methyltransferase activity"/>
    <property type="evidence" value="ECO:0007669"/>
    <property type="project" value="InterPro"/>
</dbReference>
<evidence type="ECO:0000259" key="6">
    <source>
        <dbReference type="Pfam" id="PF02384"/>
    </source>
</evidence>
<dbReference type="InterPro" id="IPR003356">
    <property type="entry name" value="DNA_methylase_A-5"/>
</dbReference>
<dbReference type="Gene3D" id="3.90.220.20">
    <property type="entry name" value="DNA methylase specificity domains"/>
    <property type="match status" value="1"/>
</dbReference>
<dbReference type="EMBL" id="LT607411">
    <property type="protein sequence ID" value="SCF36136.1"/>
    <property type="molecule type" value="Genomic_DNA"/>
</dbReference>
<dbReference type="PANTHER" id="PTHR42998:SF1">
    <property type="entry name" value="TYPE I RESTRICTION ENZYME HINDI METHYLASE SUBUNIT"/>
    <property type="match status" value="1"/>
</dbReference>
<gene>
    <name evidence="7" type="ORF">GA0074695_6078</name>
</gene>
<accession>A0A1C4ZTE5</accession>
<dbReference type="GO" id="GO:0003677">
    <property type="term" value="F:DNA binding"/>
    <property type="evidence" value="ECO:0007669"/>
    <property type="project" value="UniProtKB-KW"/>
</dbReference>
<reference evidence="8" key="1">
    <citation type="submission" date="2016-06" db="EMBL/GenBank/DDBJ databases">
        <authorList>
            <person name="Varghese N."/>
            <person name="Submissions Spin"/>
        </authorList>
    </citation>
    <scope>NUCLEOTIDE SEQUENCE [LARGE SCALE GENOMIC DNA]</scope>
    <source>
        <strain evidence="8">DSM 43909</strain>
    </source>
</reference>
<dbReference type="InterPro" id="IPR044946">
    <property type="entry name" value="Restrct_endonuc_typeI_TRD_sf"/>
</dbReference>
<dbReference type="RefSeq" id="WP_089009291.1">
    <property type="nucleotide sequence ID" value="NZ_LT607411.1"/>
</dbReference>
<feature type="domain" description="Type I restriction modification DNA specificity" evidence="5">
    <location>
        <begin position="575"/>
        <end position="734"/>
    </location>
</feature>
<sequence length="768" mass="84373">MPDGGESLVSRADIARLAEVHRPAVANWERRYPDFPQPVKILDGIERFSATDVGNWLASRRIPSNARSASEPDDCTYGDRFRRNLGSDASLDCSDVSRSLIDRLADLKRVNAFRGVLEAEEYRDLLLALVHAMVRRPVAWEALRVASRREDDAFFPSLQNALTGSEIGPLTELSGMAVLTPRHLMEARDIVRLLADKSDWPQPEKENLGRHLFAGLLERFAQLEGKRAAGEFHTPSSVTRLAARILGTMGTGRSLFDPYCRSGEFLVAVLQELTSHVGVQPGRVRIFASHPRVSTCRLAELHLDMYDVDRELRAGLSLADHKPSPPGYDLVVSNPPFNMRLGEGLVHSRDWGYAPPPPQNANFAWLQHALLALNEKGAAALVVANNACFSSGKRDREIRKAMVEDGVVACLVALPPQLFSGTAVPSTLWILDKRRRHSGEVLFLDATSLGAMTSRTSRVLTDDDIARLTRAFAIWWAGEPGGRLDDMHARAVPLAEIRSRSYSLNPLSYVNPPRRTASAEERTDELRRISRELEQLRASAEAVSRAASLADAGTDVAPAPAPQTRNTLIGDVPIGWRQLPLGQLAEIQAGPHLPRALPGVGVPLVQPRNLRYGAIATDDLESVSVISDASIHRYALRPGDLLCVRAGDLGRHGMVGAGQSGWLFGTGLFRIRPSAEILPEYLAHYLGLVEVVDWIRRNASGTAVPSINRETLAELPVVLPSLDEQGRIARVLQDAWVEARVHDQLAKVADRLRENLAPMLMRGAKPTV</sequence>
<dbReference type="GO" id="GO:0009307">
    <property type="term" value="P:DNA restriction-modification system"/>
    <property type="evidence" value="ECO:0007669"/>
    <property type="project" value="UniProtKB-KW"/>
</dbReference>
<evidence type="ECO:0000256" key="2">
    <source>
        <dbReference type="ARBA" id="ARBA00022747"/>
    </source>
</evidence>
<dbReference type="InterPro" id="IPR002052">
    <property type="entry name" value="DNA_methylase_N6_adenine_CS"/>
</dbReference>
<keyword evidence="2" id="KW-0680">Restriction system</keyword>
<dbReference type="PRINTS" id="PR00507">
    <property type="entry name" value="N12N6MTFRASE"/>
</dbReference>
<dbReference type="InterPro" id="IPR029063">
    <property type="entry name" value="SAM-dependent_MTases_sf"/>
</dbReference>
<dbReference type="PROSITE" id="PS00092">
    <property type="entry name" value="N6_MTASE"/>
    <property type="match status" value="1"/>
</dbReference>
<dbReference type="PANTHER" id="PTHR42998">
    <property type="entry name" value="TYPE I RESTRICTION ENZYME HINDVIIP M PROTEIN-RELATED"/>
    <property type="match status" value="1"/>
</dbReference>
<feature type="coiled-coil region" evidence="4">
    <location>
        <begin position="519"/>
        <end position="546"/>
    </location>
</feature>
<dbReference type="SUPFAM" id="SSF116734">
    <property type="entry name" value="DNA methylase specificity domain"/>
    <property type="match status" value="1"/>
</dbReference>
<dbReference type="REBASE" id="157903">
    <property type="entry name" value="M.Mvi43909ORF6078P"/>
</dbReference>
<dbReference type="GO" id="GO:0032259">
    <property type="term" value="P:methylation"/>
    <property type="evidence" value="ECO:0007669"/>
    <property type="project" value="InterPro"/>
</dbReference>
<keyword evidence="8" id="KW-1185">Reference proteome</keyword>
<feature type="domain" description="DNA methylase adenine-specific" evidence="6">
    <location>
        <begin position="212"/>
        <end position="513"/>
    </location>
</feature>
<evidence type="ECO:0000313" key="8">
    <source>
        <dbReference type="Proteomes" id="UP000198242"/>
    </source>
</evidence>